<evidence type="ECO:0000256" key="3">
    <source>
        <dbReference type="ARBA" id="ARBA00022989"/>
    </source>
</evidence>
<proteinExistence type="predicted"/>
<dbReference type="EMBL" id="CP061169">
    <property type="protein sequence ID" value="QPZ38986.1"/>
    <property type="molecule type" value="Genomic_DNA"/>
</dbReference>
<evidence type="ECO:0000256" key="4">
    <source>
        <dbReference type="ARBA" id="ARBA00023136"/>
    </source>
</evidence>
<name>A0ABX6YKQ4_9MICO</name>
<sequence length="369" mass="38765">MTDAQSAAPRTPTPADVKRWRQYLADERAEAAVYEELASKRSGEERAILLGLVDAERRHEAHWVALLGENVGLPIRTKMRTRMLAFLARRFGSIFVLALMQQAEARSPYGSDADATEAMAADEQIHEEVVRGLAARGRTRLSGTFRAAVFGANDGLVSNLALVIGMAATGVSSAIVLASGIAGLLAGALSMGAGEFVSVRSQRELLSSTLPNPDTTNILPNLDAEANELALVYRARGMSEEDAESHARERLYGLECVHGRDDAVQHPSETESESHSAIGSAWGAAASSFCFFSSGAIIPVIPLLFGASGLIAIIIAALLVGIALLVTGAIVGVLSGASPVKRALRQLAIGYGAALVTYLLGLLFGTSVA</sequence>
<protein>
    <submittedName>
        <fullName evidence="6">VIT1/CCC1 transporter family protein</fullName>
    </submittedName>
</protein>
<evidence type="ECO:0000313" key="6">
    <source>
        <dbReference type="EMBL" id="QPZ38986.1"/>
    </source>
</evidence>
<reference evidence="6 7" key="1">
    <citation type="submission" date="2020-12" db="EMBL/GenBank/DDBJ databases">
        <title>Microbacterium sp. HY060.</title>
        <authorList>
            <person name="Zhou J."/>
        </authorList>
    </citation>
    <scope>NUCLEOTIDE SEQUENCE [LARGE SCALE GENOMIC DNA]</scope>
    <source>
        <strain evidence="6 7">HY60</strain>
    </source>
</reference>
<feature type="transmembrane region" description="Helical" evidence="5">
    <location>
        <begin position="83"/>
        <end position="100"/>
    </location>
</feature>
<dbReference type="CDD" id="cd02433">
    <property type="entry name" value="Nodulin-21_like_2"/>
    <property type="match status" value="1"/>
</dbReference>
<dbReference type="CDD" id="cd01044">
    <property type="entry name" value="Ferritin_CCC1_N"/>
    <property type="match status" value="1"/>
</dbReference>
<evidence type="ECO:0000313" key="7">
    <source>
        <dbReference type="Proteomes" id="UP000662814"/>
    </source>
</evidence>
<keyword evidence="2 5" id="KW-0812">Transmembrane</keyword>
<keyword evidence="7" id="KW-1185">Reference proteome</keyword>
<comment type="subcellular location">
    <subcellularLocation>
        <location evidence="1">Endomembrane system</location>
        <topology evidence="1">Multi-pass membrane protein</topology>
    </subcellularLocation>
</comment>
<feature type="transmembrane region" description="Helical" evidence="5">
    <location>
        <begin position="281"/>
        <end position="305"/>
    </location>
</feature>
<dbReference type="RefSeq" id="WP_166984983.1">
    <property type="nucleotide sequence ID" value="NZ_CP061169.1"/>
</dbReference>
<dbReference type="Proteomes" id="UP000662814">
    <property type="component" value="Chromosome"/>
</dbReference>
<gene>
    <name evidence="6" type="ORF">HCR76_02480</name>
</gene>
<dbReference type="PANTHER" id="PTHR31851">
    <property type="entry name" value="FE(2+)/MN(2+) TRANSPORTER PCL1"/>
    <property type="match status" value="1"/>
</dbReference>
<evidence type="ECO:0000256" key="5">
    <source>
        <dbReference type="SAM" id="Phobius"/>
    </source>
</evidence>
<organism evidence="6 7">
    <name type="scientific">Paramicrobacterium chengjingii</name>
    <dbReference type="NCBI Taxonomy" id="2769067"/>
    <lineage>
        <taxon>Bacteria</taxon>
        <taxon>Bacillati</taxon>
        <taxon>Actinomycetota</taxon>
        <taxon>Actinomycetes</taxon>
        <taxon>Micrococcales</taxon>
        <taxon>Microbacteriaceae</taxon>
        <taxon>Paramicrobacterium</taxon>
    </lineage>
</organism>
<accession>A0ABX6YKQ4</accession>
<feature type="transmembrane region" description="Helical" evidence="5">
    <location>
        <begin position="347"/>
        <end position="368"/>
    </location>
</feature>
<dbReference type="InterPro" id="IPR039376">
    <property type="entry name" value="Ferritin_CCC1_N"/>
</dbReference>
<dbReference type="Pfam" id="PF01988">
    <property type="entry name" value="VIT1"/>
    <property type="match status" value="1"/>
</dbReference>
<dbReference type="InterPro" id="IPR008217">
    <property type="entry name" value="Ccc1_fam"/>
</dbReference>
<evidence type="ECO:0000256" key="1">
    <source>
        <dbReference type="ARBA" id="ARBA00004127"/>
    </source>
</evidence>
<feature type="transmembrane region" description="Helical" evidence="5">
    <location>
        <begin position="311"/>
        <end position="335"/>
    </location>
</feature>
<feature type="transmembrane region" description="Helical" evidence="5">
    <location>
        <begin position="160"/>
        <end position="193"/>
    </location>
</feature>
<keyword evidence="3 5" id="KW-1133">Transmembrane helix</keyword>
<keyword evidence="4 5" id="KW-0472">Membrane</keyword>
<evidence type="ECO:0000256" key="2">
    <source>
        <dbReference type="ARBA" id="ARBA00022692"/>
    </source>
</evidence>